<protein>
    <submittedName>
        <fullName evidence="2">Phosphotransferase family protein</fullName>
    </submittedName>
</protein>
<feature type="domain" description="Aminoglycoside phosphotransferase" evidence="1">
    <location>
        <begin position="36"/>
        <end position="260"/>
    </location>
</feature>
<dbReference type="RefSeq" id="WP_146811677.1">
    <property type="nucleotide sequence ID" value="NZ_BJXX01000166.1"/>
</dbReference>
<dbReference type="Gene3D" id="3.30.200.20">
    <property type="entry name" value="Phosphorylase Kinase, domain 1"/>
    <property type="match status" value="1"/>
</dbReference>
<dbReference type="SUPFAM" id="SSF56112">
    <property type="entry name" value="Protein kinase-like (PK-like)"/>
    <property type="match status" value="1"/>
</dbReference>
<dbReference type="InterPro" id="IPR041726">
    <property type="entry name" value="ACAD10_11_N"/>
</dbReference>
<dbReference type="GO" id="GO:0004672">
    <property type="term" value="F:protein kinase activity"/>
    <property type="evidence" value="ECO:0007669"/>
    <property type="project" value="InterPro"/>
</dbReference>
<dbReference type="AlphaFoldDB" id="A0A511VDR3"/>
<dbReference type="Pfam" id="PF01636">
    <property type="entry name" value="APH"/>
    <property type="match status" value="1"/>
</dbReference>
<dbReference type="Gene3D" id="3.90.1200.10">
    <property type="match status" value="1"/>
</dbReference>
<comment type="caution">
    <text evidence="2">The sequence shown here is derived from an EMBL/GenBank/DDBJ whole genome shotgun (WGS) entry which is preliminary data.</text>
</comment>
<proteinExistence type="predicted"/>
<dbReference type="PANTHER" id="PTHR47829:SF1">
    <property type="entry name" value="HAD FAMILY PHOSPHATASE"/>
    <property type="match status" value="1"/>
</dbReference>
<name>A0A511VDR3_9BACL</name>
<dbReference type="CDD" id="cd05154">
    <property type="entry name" value="ACAD10_11_N-like"/>
    <property type="match status" value="1"/>
</dbReference>
<evidence type="ECO:0000313" key="3">
    <source>
        <dbReference type="Proteomes" id="UP000321157"/>
    </source>
</evidence>
<keyword evidence="3" id="KW-1185">Reference proteome</keyword>
<dbReference type="PANTHER" id="PTHR47829">
    <property type="entry name" value="HYDROLASE, PUTATIVE (AFU_ORTHOLOGUE AFUA_1G12880)-RELATED"/>
    <property type="match status" value="1"/>
</dbReference>
<dbReference type="InterPro" id="IPR008271">
    <property type="entry name" value="Ser/Thr_kinase_AS"/>
</dbReference>
<evidence type="ECO:0000313" key="2">
    <source>
        <dbReference type="EMBL" id="GEN36088.1"/>
    </source>
</evidence>
<keyword evidence="2" id="KW-0808">Transferase</keyword>
<organism evidence="2 3">
    <name type="scientific">Aneurinibacillus danicus</name>
    <dbReference type="NCBI Taxonomy" id="267746"/>
    <lineage>
        <taxon>Bacteria</taxon>
        <taxon>Bacillati</taxon>
        <taxon>Bacillota</taxon>
        <taxon>Bacilli</taxon>
        <taxon>Bacillales</taxon>
        <taxon>Paenibacillaceae</taxon>
        <taxon>Aneurinibacillus group</taxon>
        <taxon>Aneurinibacillus</taxon>
    </lineage>
</organism>
<dbReference type="InterPro" id="IPR011009">
    <property type="entry name" value="Kinase-like_dom_sf"/>
</dbReference>
<evidence type="ECO:0000259" key="1">
    <source>
        <dbReference type="Pfam" id="PF01636"/>
    </source>
</evidence>
<accession>A0A511VDR3</accession>
<dbReference type="OrthoDB" id="334783at2"/>
<dbReference type="PROSITE" id="PS00108">
    <property type="entry name" value="PROTEIN_KINASE_ST"/>
    <property type="match status" value="1"/>
</dbReference>
<reference evidence="2 3" key="1">
    <citation type="submission" date="2019-07" db="EMBL/GenBank/DDBJ databases">
        <title>Whole genome shotgun sequence of Aneurinibacillus danicus NBRC 102444.</title>
        <authorList>
            <person name="Hosoyama A."/>
            <person name="Uohara A."/>
            <person name="Ohji S."/>
            <person name="Ichikawa N."/>
        </authorList>
    </citation>
    <scope>NUCLEOTIDE SEQUENCE [LARGE SCALE GENOMIC DNA]</scope>
    <source>
        <strain evidence="2 3">NBRC 102444</strain>
    </source>
</reference>
<dbReference type="InterPro" id="IPR002575">
    <property type="entry name" value="Aminoglycoside_PTrfase"/>
</dbReference>
<dbReference type="Proteomes" id="UP000321157">
    <property type="component" value="Unassembled WGS sequence"/>
</dbReference>
<dbReference type="EMBL" id="BJXX01000166">
    <property type="protein sequence ID" value="GEN36088.1"/>
    <property type="molecule type" value="Genomic_DNA"/>
</dbReference>
<dbReference type="InterPro" id="IPR052898">
    <property type="entry name" value="ACAD10-like"/>
</dbReference>
<gene>
    <name evidence="2" type="ORF">ADA01nite_35480</name>
</gene>
<sequence length="349" mass="40340">MNQTNLSRRDREINWKVIEYYIRSHIENLSNEPMQVKQFSAGYSNLTYLLKIGDWEAVFRRPPFGQIPPKAHDMKREFTILQKINPVFPLAPKPYLYCEDPAISDKHFYIMEKKNGIVLDDTLPPEHVGNKEYARIVSETVVNTLVFLHNIDYVKAGLATIGKPQGYLERQVQGWIKRYHHAKTEEMAVVPEIEQWLIKQLPASPAPSIVHNDFKLNNMMISPDNPREAVAVFDWEMCTIGDPLTDVGCSLAYWTEPGEGETGLTSVTVNPGFIKRREFVQLYAEKSGRDLSNIDYYLTFAFYKIGVVLQQIYYRWKKGEAKDDRFAKLGEGIHNLMHQALRAKNKELL</sequence>